<evidence type="ECO:0000256" key="2">
    <source>
        <dbReference type="SAM" id="Phobius"/>
    </source>
</evidence>
<feature type="domain" description="Phage shock protein PspC N-terminal" evidence="3">
    <location>
        <begin position="9"/>
        <end position="66"/>
    </location>
</feature>
<reference evidence="4" key="1">
    <citation type="submission" date="2020-10" db="EMBL/GenBank/DDBJ databases">
        <authorList>
            <person name="Gilroy R."/>
        </authorList>
    </citation>
    <scope>NUCLEOTIDE SEQUENCE</scope>
    <source>
        <strain evidence="4">7293</strain>
    </source>
</reference>
<dbReference type="InterPro" id="IPR007168">
    <property type="entry name" value="Phageshock_PspC_N"/>
</dbReference>
<dbReference type="Proteomes" id="UP000823615">
    <property type="component" value="Unassembled WGS sequence"/>
</dbReference>
<evidence type="ECO:0000313" key="4">
    <source>
        <dbReference type="EMBL" id="MBO8435773.1"/>
    </source>
</evidence>
<keyword evidence="2" id="KW-0472">Membrane</keyword>
<name>A0A9D9H5P4_9SPIO</name>
<accession>A0A9D9H5P4</accession>
<dbReference type="AlphaFoldDB" id="A0A9D9H5P4"/>
<evidence type="ECO:0000256" key="1">
    <source>
        <dbReference type="SAM" id="MobiDB-lite"/>
    </source>
</evidence>
<evidence type="ECO:0000313" key="5">
    <source>
        <dbReference type="Proteomes" id="UP000823615"/>
    </source>
</evidence>
<proteinExistence type="predicted"/>
<sequence length="111" mass="12876">MKRTNVRTKRWTRSPRGEIFGVATGLAEWRGLNPEMTRVIVFLLVIFSGIVPGIIIYFLLALILPMQSEHDIIGTYGDSDTVDVHFEEVKEEKSASYDKERDWDERFREGK</sequence>
<feature type="transmembrane region" description="Helical" evidence="2">
    <location>
        <begin position="39"/>
        <end position="64"/>
    </location>
</feature>
<dbReference type="EMBL" id="JADIMT010000033">
    <property type="protein sequence ID" value="MBO8435773.1"/>
    <property type="molecule type" value="Genomic_DNA"/>
</dbReference>
<comment type="caution">
    <text evidence="4">The sequence shown here is derived from an EMBL/GenBank/DDBJ whole genome shotgun (WGS) entry which is preliminary data.</text>
</comment>
<feature type="region of interest" description="Disordered" evidence="1">
    <location>
        <begin position="92"/>
        <end position="111"/>
    </location>
</feature>
<protein>
    <submittedName>
        <fullName evidence="4">PspC domain-containing protein</fullName>
    </submittedName>
</protein>
<reference evidence="4" key="2">
    <citation type="journal article" date="2021" name="PeerJ">
        <title>Extensive microbial diversity within the chicken gut microbiome revealed by metagenomics and culture.</title>
        <authorList>
            <person name="Gilroy R."/>
            <person name="Ravi A."/>
            <person name="Getino M."/>
            <person name="Pursley I."/>
            <person name="Horton D.L."/>
            <person name="Alikhan N.F."/>
            <person name="Baker D."/>
            <person name="Gharbi K."/>
            <person name="Hall N."/>
            <person name="Watson M."/>
            <person name="Adriaenssens E.M."/>
            <person name="Foster-Nyarko E."/>
            <person name="Jarju S."/>
            <person name="Secka A."/>
            <person name="Antonio M."/>
            <person name="Oren A."/>
            <person name="Chaudhuri R.R."/>
            <person name="La Ragione R."/>
            <person name="Hildebrand F."/>
            <person name="Pallen M.J."/>
        </authorList>
    </citation>
    <scope>NUCLEOTIDE SEQUENCE</scope>
    <source>
        <strain evidence="4">7293</strain>
    </source>
</reference>
<gene>
    <name evidence="4" type="ORF">IAA97_02180</name>
</gene>
<keyword evidence="2" id="KW-1133">Transmembrane helix</keyword>
<dbReference type="Pfam" id="PF04024">
    <property type="entry name" value="PspC"/>
    <property type="match status" value="1"/>
</dbReference>
<organism evidence="4 5">
    <name type="scientific">Candidatus Ornithospirochaeta stercoripullorum</name>
    <dbReference type="NCBI Taxonomy" id="2840899"/>
    <lineage>
        <taxon>Bacteria</taxon>
        <taxon>Pseudomonadati</taxon>
        <taxon>Spirochaetota</taxon>
        <taxon>Spirochaetia</taxon>
        <taxon>Spirochaetales</taxon>
        <taxon>Spirochaetaceae</taxon>
        <taxon>Spirochaetaceae incertae sedis</taxon>
        <taxon>Candidatus Ornithospirochaeta</taxon>
    </lineage>
</organism>
<keyword evidence="2" id="KW-0812">Transmembrane</keyword>
<evidence type="ECO:0000259" key="3">
    <source>
        <dbReference type="Pfam" id="PF04024"/>
    </source>
</evidence>